<dbReference type="Gene3D" id="3.30.572.10">
    <property type="entry name" value="Thymidylate synthase/dCMP hydroxymethylase domain"/>
    <property type="match status" value="1"/>
</dbReference>
<gene>
    <name evidence="4" type="primary">thyA</name>
    <name evidence="6" type="ORF">IOD40_05125</name>
</gene>
<dbReference type="NCBIfam" id="TIGR03284">
    <property type="entry name" value="thym_sym"/>
    <property type="match status" value="1"/>
</dbReference>
<evidence type="ECO:0000259" key="5">
    <source>
        <dbReference type="Pfam" id="PF00303"/>
    </source>
</evidence>
<proteinExistence type="inferred from homology"/>
<keyword evidence="4" id="KW-0963">Cytoplasm</keyword>
<comment type="pathway">
    <text evidence="4">Pyrimidine metabolism; dTTP biosynthesis.</text>
</comment>
<feature type="binding site" description="in other chain" evidence="4">
    <location>
        <begin position="174"/>
        <end position="177"/>
    </location>
    <ligand>
        <name>dUMP</name>
        <dbReference type="ChEBI" id="CHEBI:246422"/>
        <note>ligand shared between dimeric partners</note>
    </ligand>
</feature>
<evidence type="ECO:0000256" key="3">
    <source>
        <dbReference type="ARBA" id="ARBA00022679"/>
    </source>
</evidence>
<comment type="function">
    <text evidence="4">Catalyzes the reductive methylation of 2'-deoxyuridine-5'-monophosphate (dUMP) to 2'-deoxythymidine-5'-monophosphate (dTMP) while utilizing 5,10-methylenetetrahydrofolate (mTHF) as the methyl donor and reductant in the reaction, yielding dihydrofolate (DHF) as a by-product. This enzymatic reaction provides an intracellular de novo source of dTMP, an essential precursor for DNA biosynthesis.</text>
</comment>
<accession>A0ABS0S9S0</accession>
<comment type="similarity">
    <text evidence="4">Belongs to the thymidylate synthase family. Bacterial-type ThyA subfamily.</text>
</comment>
<dbReference type="SUPFAM" id="SSF55831">
    <property type="entry name" value="Thymidylate synthase/dCMP hydroxymethylase"/>
    <property type="match status" value="1"/>
</dbReference>
<keyword evidence="7" id="KW-1185">Reference proteome</keyword>
<dbReference type="EMBL" id="JADGMQ010000002">
    <property type="protein sequence ID" value="MBI1620045.1"/>
    <property type="molecule type" value="Genomic_DNA"/>
</dbReference>
<dbReference type="InterPro" id="IPR036926">
    <property type="entry name" value="Thymidate_synth/dCMP_Mease_sf"/>
</dbReference>
<dbReference type="Proteomes" id="UP000601789">
    <property type="component" value="Unassembled WGS sequence"/>
</dbReference>
<dbReference type="CDD" id="cd00351">
    <property type="entry name" value="TS_Pyrimidine_HMase"/>
    <property type="match status" value="1"/>
</dbReference>
<dbReference type="InterPro" id="IPR000398">
    <property type="entry name" value="Thymidylate_synthase"/>
</dbReference>
<dbReference type="GO" id="GO:0032259">
    <property type="term" value="P:methylation"/>
    <property type="evidence" value="ECO:0007669"/>
    <property type="project" value="UniProtKB-KW"/>
</dbReference>
<feature type="binding site" evidence="4">
    <location>
        <position position="177"/>
    </location>
    <ligand>
        <name>(6R)-5,10-methylene-5,6,7,8-tetrahydrofolate</name>
        <dbReference type="ChEBI" id="CHEBI:15636"/>
    </ligand>
</feature>
<keyword evidence="2 4" id="KW-0489">Methyltransferase</keyword>
<dbReference type="NCBIfam" id="NF002497">
    <property type="entry name" value="PRK01827.1-3"/>
    <property type="match status" value="1"/>
</dbReference>
<dbReference type="RefSeq" id="WP_198474973.1">
    <property type="nucleotide sequence ID" value="NZ_JADGMQ010000002.1"/>
</dbReference>
<organism evidence="6 7">
    <name type="scientific">Aquamicrobium zhengzhouense</name>
    <dbReference type="NCBI Taxonomy" id="2781738"/>
    <lineage>
        <taxon>Bacteria</taxon>
        <taxon>Pseudomonadati</taxon>
        <taxon>Pseudomonadota</taxon>
        <taxon>Alphaproteobacteria</taxon>
        <taxon>Hyphomicrobiales</taxon>
        <taxon>Phyllobacteriaceae</taxon>
        <taxon>Aquamicrobium</taxon>
    </lineage>
</organism>
<dbReference type="GO" id="GO:0004799">
    <property type="term" value="F:thymidylate synthase activity"/>
    <property type="evidence" value="ECO:0007669"/>
    <property type="project" value="UniProtKB-EC"/>
</dbReference>
<dbReference type="EC" id="2.1.1.45" evidence="1 4"/>
<keyword evidence="3 4" id="KW-0808">Transferase</keyword>
<dbReference type="HAMAP" id="MF_00008">
    <property type="entry name" value="Thymidy_synth_bact"/>
    <property type="match status" value="1"/>
</dbReference>
<sequence length="272" mass="30710">MRAYKDALAHILMNGTDSTDRTGTGTRRVFGMQTRYNLADGFPLLTTKRVFWKAVVGELLWFLEGSTNRNRLEEITFGTIGQNATIWDEWADQDGDLGPVYGAQWRLAGDSSCVVGIDQIARLIKQIQDTPDSRRLIVNAWNIFEIEDMALPPCHTMWQVVILDGKMHLQLHQRSADMFLGVPFNIASYSLLLMMLAHVTGYEAGEFIHTIGDAHIYLNHMDAVQEQMARSPRPLPTVSLNPEVKSIFDFKMNDITLEGYNPWPTIKAPVAV</sequence>
<comment type="subunit">
    <text evidence="4">Homodimer.</text>
</comment>
<evidence type="ECO:0000256" key="2">
    <source>
        <dbReference type="ARBA" id="ARBA00022603"/>
    </source>
</evidence>
<evidence type="ECO:0000313" key="7">
    <source>
        <dbReference type="Proteomes" id="UP000601789"/>
    </source>
</evidence>
<dbReference type="PANTHER" id="PTHR11548">
    <property type="entry name" value="THYMIDYLATE SYNTHASE 1"/>
    <property type="match status" value="1"/>
</dbReference>
<dbReference type="InterPro" id="IPR023451">
    <property type="entry name" value="Thymidate_synth/dCMP_Mease_dom"/>
</dbReference>
<feature type="binding site" evidence="4">
    <location>
        <position position="271"/>
    </location>
    <ligand>
        <name>(6R)-5,10-methylene-5,6,7,8-tetrahydrofolate</name>
        <dbReference type="ChEBI" id="CHEBI:15636"/>
    </ligand>
</feature>
<feature type="domain" description="Thymidylate synthase/dCMP hydroxymethylase" evidence="5">
    <location>
        <begin position="3"/>
        <end position="272"/>
    </location>
</feature>
<feature type="binding site" description="in other chain" evidence="4">
    <location>
        <position position="21"/>
    </location>
    <ligand>
        <name>dUMP</name>
        <dbReference type="ChEBI" id="CHEBI:246422"/>
        <note>ligand shared between dimeric partners</note>
    </ligand>
</feature>
<reference evidence="6 7" key="1">
    <citation type="submission" date="2020-10" db="EMBL/GenBank/DDBJ databases">
        <title>Aquamicrobium zhengzhouensis sp. nov., a exopolysaccharide producing bacterium isolated from farmland soil.</title>
        <authorList>
            <person name="Wang X."/>
        </authorList>
    </citation>
    <scope>NUCLEOTIDE SEQUENCE [LARGE SCALE GENOMIC DNA]</scope>
    <source>
        <strain evidence="7">cd-1</strain>
    </source>
</reference>
<evidence type="ECO:0000256" key="1">
    <source>
        <dbReference type="ARBA" id="ARBA00011947"/>
    </source>
</evidence>
<name>A0ABS0S9S0_9HYPH</name>
<dbReference type="InterPro" id="IPR045097">
    <property type="entry name" value="Thymidate_synth/dCMP_Mease"/>
</dbReference>
<evidence type="ECO:0000256" key="4">
    <source>
        <dbReference type="HAMAP-Rule" id="MF_00008"/>
    </source>
</evidence>
<comment type="catalytic activity">
    <reaction evidence="4">
        <text>dUMP + (6R)-5,10-methylene-5,6,7,8-tetrahydrofolate = 7,8-dihydrofolate + dTMP</text>
        <dbReference type="Rhea" id="RHEA:12104"/>
        <dbReference type="ChEBI" id="CHEBI:15636"/>
        <dbReference type="ChEBI" id="CHEBI:57451"/>
        <dbReference type="ChEBI" id="CHEBI:63528"/>
        <dbReference type="ChEBI" id="CHEBI:246422"/>
        <dbReference type="EC" id="2.1.1.45"/>
    </reaction>
</comment>
<feature type="active site" description="Nucleophile" evidence="4">
    <location>
        <position position="154"/>
    </location>
</feature>
<comment type="caution">
    <text evidence="4">Lacks conserved residue(s) required for the propagation of feature annotation.</text>
</comment>
<comment type="subcellular location">
    <subcellularLocation>
        <location evidence="4">Cytoplasm</location>
    </subcellularLocation>
</comment>
<feature type="binding site" description="in other chain" evidence="4">
    <location>
        <position position="185"/>
    </location>
    <ligand>
        <name>dUMP</name>
        <dbReference type="ChEBI" id="CHEBI:246422"/>
        <note>ligand shared between dimeric partners</note>
    </ligand>
</feature>
<feature type="binding site" description="in other chain" evidence="4">
    <location>
        <begin position="215"/>
        <end position="217"/>
    </location>
    <ligand>
        <name>dUMP</name>
        <dbReference type="ChEBI" id="CHEBI:246422"/>
        <note>ligand shared between dimeric partners</note>
    </ligand>
</feature>
<dbReference type="PANTHER" id="PTHR11548:SF1">
    <property type="entry name" value="THYMIDYLATE SYNTHASE 1"/>
    <property type="match status" value="1"/>
</dbReference>
<comment type="caution">
    <text evidence="6">The sequence shown here is derived from an EMBL/GenBank/DDBJ whole genome shotgun (WGS) entry which is preliminary data.</text>
</comment>
<evidence type="ECO:0000313" key="6">
    <source>
        <dbReference type="EMBL" id="MBI1620045.1"/>
    </source>
</evidence>
<feature type="binding site" evidence="4">
    <location>
        <begin position="134"/>
        <end position="135"/>
    </location>
    <ligand>
        <name>dUMP</name>
        <dbReference type="ChEBI" id="CHEBI:246422"/>
        <note>ligand shared between dimeric partners</note>
    </ligand>
</feature>
<dbReference type="Pfam" id="PF00303">
    <property type="entry name" value="Thymidylat_synt"/>
    <property type="match status" value="1"/>
</dbReference>
<dbReference type="PRINTS" id="PR00108">
    <property type="entry name" value="THYMDSNTHASE"/>
</dbReference>
<keyword evidence="4" id="KW-0545">Nucleotide biosynthesis</keyword>
<protein>
    <recommendedName>
        <fullName evidence="1 4">Thymidylate synthase</fullName>
        <shortName evidence="4">TS</shortName>
        <shortName evidence="4">TSase</shortName>
        <ecNumber evidence="1 4">2.1.1.45</ecNumber>
    </recommendedName>
</protein>